<evidence type="ECO:0000256" key="1">
    <source>
        <dbReference type="ARBA" id="ARBA00023015"/>
    </source>
</evidence>
<dbReference type="Pfam" id="PF00717">
    <property type="entry name" value="Peptidase_S24"/>
    <property type="match status" value="1"/>
</dbReference>
<dbReference type="RefSeq" id="WP_095034498.1">
    <property type="nucleotide sequence ID" value="NZ_CP017613.1"/>
</dbReference>
<dbReference type="EMBL" id="CP022932">
    <property type="protein sequence ID" value="ASV33894.1"/>
    <property type="molecule type" value="Genomic_DNA"/>
</dbReference>
<dbReference type="SUPFAM" id="SSF51306">
    <property type="entry name" value="LexA/Signal peptidase"/>
    <property type="match status" value="1"/>
</dbReference>
<dbReference type="CDD" id="cd06529">
    <property type="entry name" value="S24_LexA-like"/>
    <property type="match status" value="1"/>
</dbReference>
<evidence type="ECO:0000256" key="2">
    <source>
        <dbReference type="ARBA" id="ARBA00023125"/>
    </source>
</evidence>
<feature type="domain" description="HTH cro/C1-type" evidence="4">
    <location>
        <begin position="9"/>
        <end position="62"/>
    </location>
</feature>
<proteinExistence type="predicted"/>
<reference evidence="7" key="3">
    <citation type="submission" date="2017-11" db="EMBL/GenBank/DDBJ databases">
        <title>PacBio sequencing of new strain of the secondary endosymbiont Candidatus Hamiltonella defensa.</title>
        <authorList>
            <person name="Strand M.R."/>
            <person name="Oliver K."/>
        </authorList>
    </citation>
    <scope>NUCLEOTIDE SEQUENCE [LARGE SCALE GENOMIC DNA]</scope>
    <source>
        <strain evidence="7">ZA17</strain>
    </source>
</reference>
<dbReference type="InterPro" id="IPR036286">
    <property type="entry name" value="LexA/Signal_pep-like_sf"/>
</dbReference>
<dbReference type="InterPro" id="IPR039418">
    <property type="entry name" value="LexA-like"/>
</dbReference>
<dbReference type="Gene3D" id="1.10.260.40">
    <property type="entry name" value="lambda repressor-like DNA-binding domains"/>
    <property type="match status" value="1"/>
</dbReference>
<reference evidence="6" key="4">
    <citation type="journal article" date="2018" name="Genome Biol. Evol.">
        <title>Culture-Facilitated Comparative Genomics of the Facultative Symbiont Hamiltonella defensa.</title>
        <authorList>
            <person name="Chevignon G."/>
            <person name="Boyd B.M."/>
            <person name="Brandt J.W."/>
            <person name="Oliver K.M."/>
            <person name="Strand M.R."/>
        </authorList>
    </citation>
    <scope>NUCLEOTIDE SEQUENCE</scope>
    <source>
        <strain evidence="6">ZA17</strain>
    </source>
</reference>
<sequence>MKMTFAERVKYAMNLEGFTQASLAKKVELSQSAIQKITSGKSLRSKKLLDISRALKVRPEWLWDGIEPMKNKWSQSNAIIQKIELDDSHQFICENEPQFPLYSRIERLLIPKNKEKEDDFKMIRLPMDIAKKTNTNATHWVGILAPDTSMRPTIQEGAIVAIDESMIEIKNGKIYAISIGNICMLRILYALPNKKVKIRSLNSDEYPDESLSRDEVIILGKVFYTATMID</sequence>
<dbReference type="InterPro" id="IPR001387">
    <property type="entry name" value="Cro/C1-type_HTH"/>
</dbReference>
<reference evidence="5" key="2">
    <citation type="submission" date="2017-08" db="EMBL/GenBank/DDBJ databases">
        <title>Genome sequence of Candidatus Hamiltonella defensa from Acyrthosiphon pisum strain MI47.</title>
        <authorList>
            <person name="Patel V.A."/>
            <person name="Chevignon G."/>
            <person name="Russell J.A."/>
            <person name="Oliver K.M."/>
        </authorList>
    </citation>
    <scope>NUCLEOTIDE SEQUENCE</scope>
    <source>
        <strain evidence="5">MI47</strain>
    </source>
</reference>
<evidence type="ECO:0000259" key="4">
    <source>
        <dbReference type="PROSITE" id="PS50943"/>
    </source>
</evidence>
<dbReference type="Proteomes" id="UP000229055">
    <property type="component" value="Chromosome"/>
</dbReference>
<dbReference type="Gene3D" id="2.10.109.10">
    <property type="entry name" value="Umud Fragment, subunit A"/>
    <property type="match status" value="1"/>
</dbReference>
<dbReference type="Proteomes" id="UP000792865">
    <property type="component" value="Chromosome"/>
</dbReference>
<dbReference type="AlphaFoldDB" id="A0A2D3TBG0"/>
<keyword evidence="1" id="KW-0805">Transcription regulation</keyword>
<dbReference type="EMBL" id="CP017613">
    <property type="protein sequence ID" value="ATW33115.1"/>
    <property type="molecule type" value="Genomic_DNA"/>
</dbReference>
<keyword evidence="2" id="KW-0238">DNA-binding</keyword>
<dbReference type="Pfam" id="PF01381">
    <property type="entry name" value="HTH_3"/>
    <property type="match status" value="1"/>
</dbReference>
<organism evidence="6 7">
    <name type="scientific">Candidatus Williamhamiltonella defendens</name>
    <dbReference type="NCBI Taxonomy" id="138072"/>
    <lineage>
        <taxon>Bacteria</taxon>
        <taxon>Pseudomonadati</taxon>
        <taxon>Pseudomonadota</taxon>
        <taxon>Gammaproteobacteria</taxon>
        <taxon>Enterobacterales</taxon>
        <taxon>Enterobacteriaceae</taxon>
        <taxon>aphid secondary symbionts</taxon>
        <taxon>Candidatus Williamhamiltonella</taxon>
    </lineage>
</organism>
<dbReference type="SMART" id="SM00530">
    <property type="entry name" value="HTH_XRE"/>
    <property type="match status" value="1"/>
</dbReference>
<dbReference type="GO" id="GO:0003677">
    <property type="term" value="F:DNA binding"/>
    <property type="evidence" value="ECO:0007669"/>
    <property type="project" value="UniProtKB-KW"/>
</dbReference>
<dbReference type="PANTHER" id="PTHR40661:SF2">
    <property type="entry name" value="HTH-TYPE TRANSCRIPTIONAL REGULATOR PRTR"/>
    <property type="match status" value="1"/>
</dbReference>
<evidence type="ECO:0000313" key="5">
    <source>
        <dbReference type="EMBL" id="ASV33894.1"/>
    </source>
</evidence>
<evidence type="ECO:0000256" key="3">
    <source>
        <dbReference type="ARBA" id="ARBA00023163"/>
    </source>
</evidence>
<evidence type="ECO:0000313" key="6">
    <source>
        <dbReference type="EMBL" id="ATW33115.1"/>
    </source>
</evidence>
<protein>
    <recommendedName>
        <fullName evidence="4">HTH cro/C1-type domain-containing protein</fullName>
    </recommendedName>
</protein>
<accession>A0A2D3TBG0</accession>
<name>A0A2D3TBG0_9ENTR</name>
<evidence type="ECO:0000313" key="7">
    <source>
        <dbReference type="Proteomes" id="UP000229055"/>
    </source>
</evidence>
<keyword evidence="3" id="KW-0804">Transcription</keyword>
<dbReference type="SUPFAM" id="SSF47413">
    <property type="entry name" value="lambda repressor-like DNA-binding domains"/>
    <property type="match status" value="1"/>
</dbReference>
<dbReference type="CDD" id="cd00093">
    <property type="entry name" value="HTH_XRE"/>
    <property type="match status" value="1"/>
</dbReference>
<dbReference type="InterPro" id="IPR010982">
    <property type="entry name" value="Lambda_DNA-bd_dom_sf"/>
</dbReference>
<reference evidence="7" key="1">
    <citation type="submission" date="2016-10" db="EMBL/GenBank/DDBJ databases">
        <authorList>
            <person name="Chevignon G."/>
        </authorList>
    </citation>
    <scope>NUCLEOTIDE SEQUENCE [LARGE SCALE GENOMIC DNA]</scope>
    <source>
        <strain evidence="7">ZA17</strain>
    </source>
</reference>
<dbReference type="PROSITE" id="PS50943">
    <property type="entry name" value="HTH_CROC1"/>
    <property type="match status" value="1"/>
</dbReference>
<dbReference type="InterPro" id="IPR015927">
    <property type="entry name" value="Peptidase_S24_S26A/B/C"/>
</dbReference>
<dbReference type="PANTHER" id="PTHR40661">
    <property type="match status" value="1"/>
</dbReference>
<gene>
    <name evidence="6" type="ORF">BJP43_01175</name>
    <name evidence="5" type="ORF">CJJ18_07750</name>
</gene>